<dbReference type="eggNOG" id="KOG1721">
    <property type="taxonomic scope" value="Eukaryota"/>
</dbReference>
<dbReference type="GO" id="GO:0045944">
    <property type="term" value="P:positive regulation of transcription by RNA polymerase II"/>
    <property type="evidence" value="ECO:0007669"/>
    <property type="project" value="EnsemblFungi"/>
</dbReference>
<reference evidence="10" key="2">
    <citation type="submission" date="2012-08" db="EMBL/GenBank/DDBJ databases">
        <title>Genome sequence of Kazachstania naganishii.</title>
        <authorList>
            <person name="Gordon J.L."/>
            <person name="Armisen D."/>
            <person name="Proux-Wera E."/>
            <person name="OhEigeartaigh S.S."/>
            <person name="Byrne K.P."/>
            <person name="Wolfe K.H."/>
        </authorList>
    </citation>
    <scope>NUCLEOTIDE SEQUENCE [LARGE SCALE GENOMIC DNA]</scope>
    <source>
        <strain evidence="10">ATCC MYA-139 / BCRC 22969 / CBS 8797 / CCRC 22969 / KCTC 17520 / NBRC 10181 / NCYC 3082</strain>
    </source>
</reference>
<dbReference type="KEGG" id="kng:KNAG_0A02260"/>
<evidence type="ECO:0000256" key="2">
    <source>
        <dbReference type="ARBA" id="ARBA00022723"/>
    </source>
</evidence>
<evidence type="ECO:0000313" key="9">
    <source>
        <dbReference type="EMBL" id="CCK67915.1"/>
    </source>
</evidence>
<dbReference type="SMART" id="SM00355">
    <property type="entry name" value="ZnF_C2H2"/>
    <property type="match status" value="2"/>
</dbReference>
<dbReference type="STRING" id="1071383.J7QZK6"/>
<evidence type="ECO:0000313" key="10">
    <source>
        <dbReference type="Proteomes" id="UP000006310"/>
    </source>
</evidence>
<dbReference type="GeneID" id="34523550"/>
<dbReference type="InterPro" id="IPR036236">
    <property type="entry name" value="Znf_C2H2_sf"/>
</dbReference>
<feature type="region of interest" description="Disordered" evidence="7">
    <location>
        <begin position="66"/>
        <end position="98"/>
    </location>
</feature>
<dbReference type="AlphaFoldDB" id="J7QZK6"/>
<evidence type="ECO:0000256" key="7">
    <source>
        <dbReference type="SAM" id="MobiDB-lite"/>
    </source>
</evidence>
<evidence type="ECO:0000256" key="1">
    <source>
        <dbReference type="ARBA" id="ARBA00022491"/>
    </source>
</evidence>
<proteinExistence type="predicted"/>
<dbReference type="InterPro" id="IPR013087">
    <property type="entry name" value="Znf_C2H2_type"/>
</dbReference>
<keyword evidence="10" id="KW-1185">Reference proteome</keyword>
<dbReference type="Proteomes" id="UP000006310">
    <property type="component" value="Chromosome 1"/>
</dbReference>
<name>J7QZK6_HUIN7</name>
<keyword evidence="2" id="KW-0479">Metal-binding</keyword>
<dbReference type="PANTHER" id="PTHR24408">
    <property type="entry name" value="ZINC FINGER PROTEIN"/>
    <property type="match status" value="1"/>
</dbReference>
<dbReference type="GO" id="GO:0000987">
    <property type="term" value="F:cis-regulatory region sequence-specific DNA binding"/>
    <property type="evidence" value="ECO:0007669"/>
    <property type="project" value="EnsemblFungi"/>
</dbReference>
<dbReference type="EMBL" id="HE978314">
    <property type="protein sequence ID" value="CCK67915.1"/>
    <property type="molecule type" value="Genomic_DNA"/>
</dbReference>
<dbReference type="GO" id="GO:0031335">
    <property type="term" value="P:regulation of sulfur amino acid metabolic process"/>
    <property type="evidence" value="ECO:0007669"/>
    <property type="project" value="EnsemblFungi"/>
</dbReference>
<feature type="domain" description="C2H2-type" evidence="8">
    <location>
        <begin position="149"/>
        <end position="176"/>
    </location>
</feature>
<accession>J7QZK6</accession>
<dbReference type="GO" id="GO:0008270">
    <property type="term" value="F:zinc ion binding"/>
    <property type="evidence" value="ECO:0007669"/>
    <property type="project" value="UniProtKB-KW"/>
</dbReference>
<reference evidence="9 10" key="1">
    <citation type="journal article" date="2011" name="Proc. Natl. Acad. Sci. U.S.A.">
        <title>Evolutionary erosion of yeast sex chromosomes by mating-type switching accidents.</title>
        <authorList>
            <person name="Gordon J.L."/>
            <person name="Armisen D."/>
            <person name="Proux-Wera E."/>
            <person name="Oheigeartaigh S.S."/>
            <person name="Byrne K.P."/>
            <person name="Wolfe K.H."/>
        </authorList>
    </citation>
    <scope>NUCLEOTIDE SEQUENCE [LARGE SCALE GENOMIC DNA]</scope>
    <source>
        <strain evidence="10">ATCC MYA-139 / BCRC 22969 / CBS 8797 / CCRC 22969 / KCTC 17520 / NBRC 10181 / NCYC 3082</strain>
    </source>
</reference>
<dbReference type="Pfam" id="PF00096">
    <property type="entry name" value="zf-C2H2"/>
    <property type="match status" value="1"/>
</dbReference>
<dbReference type="Gene3D" id="3.30.160.60">
    <property type="entry name" value="Classic Zinc Finger"/>
    <property type="match status" value="1"/>
</dbReference>
<organism evidence="9 10">
    <name type="scientific">Huiozyma naganishii (strain ATCC MYA-139 / BCRC 22969 / CBS 8797 / KCTC 17520 / NBRC 10181 / NCYC 3082 / Yp74L-3)</name>
    <name type="common">Yeast</name>
    <name type="synonym">Kazachstania naganishii</name>
    <dbReference type="NCBI Taxonomy" id="1071383"/>
    <lineage>
        <taxon>Eukaryota</taxon>
        <taxon>Fungi</taxon>
        <taxon>Dikarya</taxon>
        <taxon>Ascomycota</taxon>
        <taxon>Saccharomycotina</taxon>
        <taxon>Saccharomycetes</taxon>
        <taxon>Saccharomycetales</taxon>
        <taxon>Saccharomycetaceae</taxon>
        <taxon>Huiozyma</taxon>
    </lineage>
</organism>
<evidence type="ECO:0000256" key="6">
    <source>
        <dbReference type="PROSITE-ProRule" id="PRU00042"/>
    </source>
</evidence>
<dbReference type="SUPFAM" id="SSF57667">
    <property type="entry name" value="beta-beta-alpha zinc fingers"/>
    <property type="match status" value="1"/>
</dbReference>
<dbReference type="GO" id="GO:0005634">
    <property type="term" value="C:nucleus"/>
    <property type="evidence" value="ECO:0007669"/>
    <property type="project" value="TreeGrafter"/>
</dbReference>
<evidence type="ECO:0000256" key="3">
    <source>
        <dbReference type="ARBA" id="ARBA00022737"/>
    </source>
</evidence>
<dbReference type="OrthoDB" id="8922241at2759"/>
<evidence type="ECO:0000256" key="5">
    <source>
        <dbReference type="ARBA" id="ARBA00022833"/>
    </source>
</evidence>
<dbReference type="GO" id="GO:0000122">
    <property type="term" value="P:negative regulation of transcription by RNA polymerase II"/>
    <property type="evidence" value="ECO:0007669"/>
    <property type="project" value="EnsemblFungi"/>
</dbReference>
<dbReference type="RefSeq" id="XP_022462161.1">
    <property type="nucleotide sequence ID" value="XM_022606497.1"/>
</dbReference>
<dbReference type="PROSITE" id="PS50157">
    <property type="entry name" value="ZINC_FINGER_C2H2_2"/>
    <property type="match status" value="2"/>
</dbReference>
<gene>
    <name evidence="9" type="primary">KNAG0A02260</name>
    <name evidence="9" type="ordered locus">KNAG_0A02260</name>
</gene>
<evidence type="ECO:0000256" key="4">
    <source>
        <dbReference type="ARBA" id="ARBA00022771"/>
    </source>
</evidence>
<dbReference type="PROSITE" id="PS00028">
    <property type="entry name" value="ZINC_FINGER_C2H2_1"/>
    <property type="match status" value="1"/>
</dbReference>
<feature type="domain" description="C2H2-type" evidence="8">
    <location>
        <begin position="121"/>
        <end position="148"/>
    </location>
</feature>
<dbReference type="HOGENOM" id="CLU_040688_2_0_1"/>
<keyword evidence="1" id="KW-0678">Repressor</keyword>
<dbReference type="FunFam" id="3.30.160.60:FF:000100">
    <property type="entry name" value="Zinc finger 45-like"/>
    <property type="match status" value="1"/>
</dbReference>
<dbReference type="OMA" id="HYDTLTC"/>
<evidence type="ECO:0000259" key="8">
    <source>
        <dbReference type="PROSITE" id="PS50157"/>
    </source>
</evidence>
<protein>
    <recommendedName>
        <fullName evidence="8">C2H2-type domain-containing protein</fullName>
    </recommendedName>
</protein>
<dbReference type="GO" id="GO:0000981">
    <property type="term" value="F:DNA-binding transcription factor activity, RNA polymerase II-specific"/>
    <property type="evidence" value="ECO:0007669"/>
    <property type="project" value="EnsemblFungi"/>
</dbReference>
<keyword evidence="4 6" id="KW-0863">Zinc-finger</keyword>
<dbReference type="PANTHER" id="PTHR24408:SF58">
    <property type="entry name" value="TRANSCRIPTION FACTOR (TFIIIA), PUTATIVE (AFU_ORTHOLOGUE AFUA_1G05150)-RELATED"/>
    <property type="match status" value="1"/>
</dbReference>
<keyword evidence="3" id="KW-0677">Repeat</keyword>
<sequence length="202" mass="22150">MGQVTEETTFLRRVADALVSTKLNDDAVDPSVKELLTRVQCQQDAQVDGSPTPRDVQRAFRFDLREKSESGSSLDDSHGIPGGVHKENSTDSTSTAITDKNGSIVANNLAYAGAQDSGEKYPCAQCELEFLRPGDLRRHEKAHSIASPHICSRCGKGFARKDALKRHFNTLTCSRNRKKLMKMAGDNFEALIAKAQRDGISI</sequence>
<keyword evidence="5" id="KW-0862">Zinc</keyword>